<dbReference type="Proteomes" id="UP000004263">
    <property type="component" value="Unassembled WGS sequence"/>
</dbReference>
<sequence length="94" mass="11034">MRHLAISLLFLVSQALAKDVVKLEGIKIKGDNEAPQVMYVIPWQNPKGAERLYTPVTGSRMERLKPLDPYQFEREYQLHRDWQQQKNDIDLVVQ</sequence>
<organism evidence="2 3">
    <name type="scientific">Bermanella marisrubri</name>
    <dbReference type="NCBI Taxonomy" id="207949"/>
    <lineage>
        <taxon>Bacteria</taxon>
        <taxon>Pseudomonadati</taxon>
        <taxon>Pseudomonadota</taxon>
        <taxon>Gammaproteobacteria</taxon>
        <taxon>Oceanospirillales</taxon>
        <taxon>Oceanospirillaceae</taxon>
        <taxon>Bermanella</taxon>
    </lineage>
</organism>
<keyword evidence="3" id="KW-1185">Reference proteome</keyword>
<dbReference type="EMBL" id="AAQH01000013">
    <property type="protein sequence ID" value="EAT11784.1"/>
    <property type="molecule type" value="Genomic_DNA"/>
</dbReference>
<comment type="caution">
    <text evidence="2">The sequence shown here is derived from an EMBL/GenBank/DDBJ whole genome shotgun (WGS) entry which is preliminary data.</text>
</comment>
<evidence type="ECO:0000313" key="3">
    <source>
        <dbReference type="Proteomes" id="UP000004263"/>
    </source>
</evidence>
<accession>Q1N0P9</accession>
<dbReference type="STRING" id="207949.RED65_05339"/>
<evidence type="ECO:0000313" key="2">
    <source>
        <dbReference type="EMBL" id="EAT11784.1"/>
    </source>
</evidence>
<reference evidence="2 3" key="1">
    <citation type="submission" date="2006-03" db="EMBL/GenBank/DDBJ databases">
        <authorList>
            <person name="Pinhassi J."/>
            <person name="Pedros-Alio C."/>
            <person name="Ferriera S."/>
            <person name="Johnson J."/>
            <person name="Kravitz S."/>
            <person name="Halpern A."/>
            <person name="Remington K."/>
            <person name="Beeson K."/>
            <person name="Tran B."/>
            <person name="Rogers Y.-H."/>
            <person name="Friedman R."/>
            <person name="Venter J.C."/>
        </authorList>
    </citation>
    <scope>NUCLEOTIDE SEQUENCE [LARGE SCALE GENOMIC DNA]</scope>
    <source>
        <strain evidence="2 3">RED65</strain>
    </source>
</reference>
<evidence type="ECO:0000256" key="1">
    <source>
        <dbReference type="SAM" id="SignalP"/>
    </source>
</evidence>
<name>Q1N0P9_9GAMM</name>
<feature type="chain" id="PRO_5004194487" evidence="1">
    <location>
        <begin position="18"/>
        <end position="94"/>
    </location>
</feature>
<dbReference type="OrthoDB" id="5397661at2"/>
<dbReference type="AlphaFoldDB" id="Q1N0P9"/>
<keyword evidence="1" id="KW-0732">Signal</keyword>
<protein>
    <submittedName>
        <fullName evidence="2">Uncharacterized protein</fullName>
    </submittedName>
</protein>
<feature type="signal peptide" evidence="1">
    <location>
        <begin position="1"/>
        <end position="17"/>
    </location>
</feature>
<dbReference type="HOGENOM" id="CLU_176363_0_0_6"/>
<dbReference type="RefSeq" id="WP_007016385.1">
    <property type="nucleotide sequence ID" value="NZ_AAQH01000013.1"/>
</dbReference>
<proteinExistence type="predicted"/>
<gene>
    <name evidence="2" type="ORF">RED65_05339</name>
</gene>